<accession>A0AAD6XZJ1</accession>
<name>A0AAD6XZJ1_9AGAR</name>
<reference evidence="1" key="1">
    <citation type="submission" date="2023-03" db="EMBL/GenBank/DDBJ databases">
        <title>Massive genome expansion in bonnet fungi (Mycena s.s.) driven by repeated elements and novel gene families across ecological guilds.</title>
        <authorList>
            <consortium name="Lawrence Berkeley National Laboratory"/>
            <person name="Harder C.B."/>
            <person name="Miyauchi S."/>
            <person name="Viragh M."/>
            <person name="Kuo A."/>
            <person name="Thoen E."/>
            <person name="Andreopoulos B."/>
            <person name="Lu D."/>
            <person name="Skrede I."/>
            <person name="Drula E."/>
            <person name="Henrissat B."/>
            <person name="Morin E."/>
            <person name="Kohler A."/>
            <person name="Barry K."/>
            <person name="LaButti K."/>
            <person name="Morin E."/>
            <person name="Salamov A."/>
            <person name="Lipzen A."/>
            <person name="Mereny Z."/>
            <person name="Hegedus B."/>
            <person name="Baldrian P."/>
            <person name="Stursova M."/>
            <person name="Weitz H."/>
            <person name="Taylor A."/>
            <person name="Grigoriev I.V."/>
            <person name="Nagy L.G."/>
            <person name="Martin F."/>
            <person name="Kauserud H."/>
        </authorList>
    </citation>
    <scope>NUCLEOTIDE SEQUENCE</scope>
    <source>
        <strain evidence="1">9144</strain>
    </source>
</reference>
<sequence length="102" mass="11646">MIPQLLRDNVAYWQALFHDPVGSARSLVTACRASGQRRDAFEDTIKEGNKEGGFGDPLEVLRVVGLLKDVETRWSATFLTIDRLLEQYLVCFLLNEFHHQVI</sequence>
<protein>
    <submittedName>
        <fullName evidence="1">Uncharacterized protein</fullName>
    </submittedName>
</protein>
<dbReference type="Proteomes" id="UP001219525">
    <property type="component" value="Unassembled WGS sequence"/>
</dbReference>
<gene>
    <name evidence="1" type="ORF">GGX14DRAFT_382718</name>
</gene>
<organism evidence="1 2">
    <name type="scientific">Mycena pura</name>
    <dbReference type="NCBI Taxonomy" id="153505"/>
    <lineage>
        <taxon>Eukaryota</taxon>
        <taxon>Fungi</taxon>
        <taxon>Dikarya</taxon>
        <taxon>Basidiomycota</taxon>
        <taxon>Agaricomycotina</taxon>
        <taxon>Agaricomycetes</taxon>
        <taxon>Agaricomycetidae</taxon>
        <taxon>Agaricales</taxon>
        <taxon>Marasmiineae</taxon>
        <taxon>Mycenaceae</taxon>
        <taxon>Mycena</taxon>
    </lineage>
</organism>
<dbReference type="EMBL" id="JARJCW010000161">
    <property type="protein sequence ID" value="KAJ7189942.1"/>
    <property type="molecule type" value="Genomic_DNA"/>
</dbReference>
<evidence type="ECO:0000313" key="2">
    <source>
        <dbReference type="Proteomes" id="UP001219525"/>
    </source>
</evidence>
<proteinExistence type="predicted"/>
<comment type="caution">
    <text evidence="1">The sequence shown here is derived from an EMBL/GenBank/DDBJ whole genome shotgun (WGS) entry which is preliminary data.</text>
</comment>
<dbReference type="AlphaFoldDB" id="A0AAD6XZJ1"/>
<evidence type="ECO:0000313" key="1">
    <source>
        <dbReference type="EMBL" id="KAJ7189942.1"/>
    </source>
</evidence>
<keyword evidence="2" id="KW-1185">Reference proteome</keyword>